<keyword evidence="2" id="KW-1185">Reference proteome</keyword>
<gene>
    <name evidence="1" type="ORF">Metlim_1269</name>
</gene>
<proteinExistence type="predicted"/>
<dbReference type="EMBL" id="CM001436">
    <property type="protein sequence ID" value="EHQ35378.1"/>
    <property type="molecule type" value="Genomic_DNA"/>
</dbReference>
<organism evidence="1 2">
    <name type="scientific">Methanoplanus limicola DSM 2279</name>
    <dbReference type="NCBI Taxonomy" id="937775"/>
    <lineage>
        <taxon>Archaea</taxon>
        <taxon>Methanobacteriati</taxon>
        <taxon>Methanobacteriota</taxon>
        <taxon>Stenosarchaea group</taxon>
        <taxon>Methanomicrobia</taxon>
        <taxon>Methanomicrobiales</taxon>
        <taxon>Methanomicrobiaceae</taxon>
        <taxon>Methanoplanus</taxon>
    </lineage>
</organism>
<accession>H1Z1B1</accession>
<dbReference type="InParanoid" id="H1Z1B1"/>
<reference evidence="1 2" key="1">
    <citation type="submission" date="2011-10" db="EMBL/GenBank/DDBJ databases">
        <title>The Improved High-Quality Draft genome of Methanoplanus limicola DSM 2279.</title>
        <authorList>
            <consortium name="US DOE Joint Genome Institute (JGI-PGF)"/>
            <person name="Lucas S."/>
            <person name="Copeland A."/>
            <person name="Lapidus A."/>
            <person name="Glavina del Rio T."/>
            <person name="Dalin E."/>
            <person name="Tice H."/>
            <person name="Bruce D."/>
            <person name="Goodwin L."/>
            <person name="Pitluck S."/>
            <person name="Peters L."/>
            <person name="Mikhailova N."/>
            <person name="Lu M."/>
            <person name="Kyrpides N."/>
            <person name="Mavromatis K."/>
            <person name="Ivanova N."/>
            <person name="Markowitz V."/>
            <person name="Cheng J.-F."/>
            <person name="Hugenholtz P."/>
            <person name="Woyke T."/>
            <person name="Wu D."/>
            <person name="Wirth R."/>
            <person name="Brambilla E.-M."/>
            <person name="Klenk H.-P."/>
            <person name="Eisen J.A."/>
        </authorList>
    </citation>
    <scope>NUCLEOTIDE SEQUENCE [LARGE SCALE GENOMIC DNA]</scope>
    <source>
        <strain evidence="1 2">DSM 2279</strain>
    </source>
</reference>
<dbReference type="STRING" id="937775.Metlim_1269"/>
<sequence length="153" mass="17085">MTQSAATNQGDLMAQVRNAAVNQSSLLPDDIRQKIQTDISGNDPLMRRLDMVQVLGRDPENTLTELSYDEAIDFAILQALHDSGVIRLDGVIDFITILKRNRVPLDRKGIDEYLKGVIGQINGQIQPQAYYGSPGTVDPEKTSLMDRIAFWRN</sequence>
<dbReference type="AlphaFoldDB" id="H1Z1B1"/>
<dbReference type="Proteomes" id="UP000005741">
    <property type="component" value="Chromosome"/>
</dbReference>
<evidence type="ECO:0000313" key="2">
    <source>
        <dbReference type="Proteomes" id="UP000005741"/>
    </source>
</evidence>
<dbReference type="RefSeq" id="WP_004077129.1">
    <property type="nucleotide sequence ID" value="NZ_CM001436.1"/>
</dbReference>
<evidence type="ECO:0000313" key="1">
    <source>
        <dbReference type="EMBL" id="EHQ35378.1"/>
    </source>
</evidence>
<dbReference type="HOGENOM" id="CLU_1709138_0_0_2"/>
<name>H1Z1B1_9EURY</name>
<protein>
    <submittedName>
        <fullName evidence="1">Uncharacterized protein</fullName>
    </submittedName>
</protein>